<gene>
    <name evidence="5" type="ORF">H8718_13145</name>
</gene>
<evidence type="ECO:0000256" key="3">
    <source>
        <dbReference type="SAM" id="MobiDB-lite"/>
    </source>
</evidence>
<feature type="region of interest" description="Disordered" evidence="3">
    <location>
        <begin position="1542"/>
        <end position="1575"/>
    </location>
</feature>
<feature type="coiled-coil region" evidence="2">
    <location>
        <begin position="19"/>
        <end position="165"/>
    </location>
</feature>
<dbReference type="NCBIfam" id="TIGR01760">
    <property type="entry name" value="tape_meas_TP901"/>
    <property type="match status" value="1"/>
</dbReference>
<keyword evidence="6" id="KW-1185">Reference proteome</keyword>
<sequence length="1724" mass="193292">MAKNLDVILQVRDGYSKATKDFNRQLKLSKAELKNTQAQLKANEKDTDALAKKQELLANKTQLVNNQIKETEKILRAENNELQTKQKSMRAIEKDVSRLNKAYQENVKNLGEEHKQTKASLKELNSKYKELKKANKEYDEAANNVQKYSLQLVKLNGELQDSSREFAKTELSIKGLDKVMDDSTKSADKLDKKLDKLGKKDLSNIGDKMMGLGVGLGTATVAMGSLGASENMQHEYGMAKISSIVDVSQQEIEALGDSIIETSNKFGVAGADIRESVYQALSSSVRFEDVSQVLDHSLKLSKGGFADLTSTLDVLTNIMNSYGMGASDLQAISDQLFQTTVVGKTTIEQLSTQFSGLSVIAANTGVSLEQALSGLALITQSGTSTSEAVTQMRALLNELGNSTTVVGKLIKSELGMSFQDAMKEGIELDDVLVHLDKSAKANNSSLMEMLGSIEADQAALQILSEEGKRFDDTLQLITNSAGSTQEAFEKVDATQFAKMEKSVQNLKNSMLEVGGAVSPYVDDVANGLETIADTISKTDEGTIKLLASISALTIGVGGVMKVATKLKGVLAIIKPLLSGVGLSLGGIGVAGAAIAGIVGVFDILNTSTEEQTKKVEVQQNKLNELKGSYKALSSIDSSQRTSQQEVILKGLEKEIELNEKLLAQENEKLIKNELYGKGKIGWGTLGDAMGRQSDIEYVQNTIKQLEKAIDNATSDIEKDSLIVKLGQETQKSSEYIEEFNGYLADLEEGYELATDKEKAYIDELKEFQKTLNSTDFIDVQKDQENLAASIDEVNRSTKDGIQTQKNYIAEFEGYKSKLSGYTAILEELDSKHALSADTVSTIANEYPQLLSALDDETELRKTLTGLIAEQEQGIQTSYVNMLSASGDYYNAELMQSEDFYNAKILGDEQLYNTLTEGIEGYFDNLGEAYQVDLKNYTDLESSKMETTKDLIGKLAGAWSDYFSVTMDGVKFDKTQFLKENPYATEADLLEMNRVYSEAEKYQRKFQELANGMTITPIKLDTINLDKGNKSSSKSSSSQSQYIQSIYQSLVDDVLKGGEDVEKAIELTNLKIENAALLGNSNIELEESNHLSHLFEQERNKQDEMAKELDKYIVEMRDKLAETKLFEDVDLSNLTELQLDMVINGIDKQLASANNKEKQRLQGLKSMIIDVGNVYINTMSQREELSNAWWKKENQRKQQQIDNINKIADLEKRAYDDKVKRIQLEQMLMDDSGKEYQAKEEEKYQLLLGLKLRYEDKIRQLKAQGLNDEAEDVRKYKELWCDAEEELVNMRKSMAERQREIGLKGYEERLKVLNDQKAAIKTISDLTIQMIKKEIEIKKKAFQEEIDGYQAVINKKKESLRKEKEDKDYKKELSEIEKQEEILNNKIAELSLDNSGDMNEKRLELEEELRELLEKKEELQNDKSLQNKEDLLDQELEAFEKEKQEEIDKLDEYLDKEGQLRQDALDMIKRNNKEMYEKLLEYNATYGDAMQEDIVKAWGLATDAANEFNNGQMDLLDILKDVTDEMAEQVRLQDELKNAHWTNIEIETGNNQNISTGTSSNDSNNKPSSGGLSEKGKEQLNMQKYLHEQMEIAIKTSNEGLKKWVKEQRKKYDLDPNTGAILKQRHSGLELGRLGDDLKPNELILKATKDEWVFTNNQMRNITANMTGLINTKSAQPELKIDGGLVNLVINGNPDKDMVKLLRKETDRIANYTLDKLKGVMNIGY</sequence>
<dbReference type="EMBL" id="JACRSY010000021">
    <property type="protein sequence ID" value="MBC8580475.1"/>
    <property type="molecule type" value="Genomic_DNA"/>
</dbReference>
<dbReference type="InterPro" id="IPR010090">
    <property type="entry name" value="Phage_tape_meas"/>
</dbReference>
<feature type="domain" description="Phage tail tape measure protein" evidence="4">
    <location>
        <begin position="257"/>
        <end position="442"/>
    </location>
</feature>
<evidence type="ECO:0000313" key="5">
    <source>
        <dbReference type="EMBL" id="MBC8580475.1"/>
    </source>
</evidence>
<name>A0A926IA50_9FIRM</name>
<dbReference type="Proteomes" id="UP000655830">
    <property type="component" value="Unassembled WGS sequence"/>
</dbReference>
<dbReference type="PANTHER" id="PTHR37813:SF1">
    <property type="entry name" value="FELS-2 PROPHAGE PROTEIN"/>
    <property type="match status" value="1"/>
</dbReference>
<organism evidence="5 6">
    <name type="scientific">Zhenhengia yiwuensis</name>
    <dbReference type="NCBI Taxonomy" id="2763666"/>
    <lineage>
        <taxon>Bacteria</taxon>
        <taxon>Bacillati</taxon>
        <taxon>Bacillota</taxon>
        <taxon>Clostridia</taxon>
        <taxon>Lachnospirales</taxon>
        <taxon>Lachnospiraceae</taxon>
        <taxon>Zhenhengia</taxon>
    </lineage>
</organism>
<dbReference type="RefSeq" id="WP_249333249.1">
    <property type="nucleotide sequence ID" value="NZ_JACRSY010000021.1"/>
</dbReference>
<feature type="compositionally biased region" description="Polar residues" evidence="3">
    <location>
        <begin position="1547"/>
        <end position="1570"/>
    </location>
</feature>
<dbReference type="PANTHER" id="PTHR37813">
    <property type="entry name" value="FELS-2 PROPHAGE PROTEIN"/>
    <property type="match status" value="1"/>
</dbReference>
<dbReference type="Pfam" id="PF10145">
    <property type="entry name" value="PhageMin_Tail"/>
    <property type="match status" value="1"/>
</dbReference>
<proteinExistence type="predicted"/>
<keyword evidence="2" id="KW-0175">Coiled coil</keyword>
<reference evidence="5" key="1">
    <citation type="submission" date="2020-08" db="EMBL/GenBank/DDBJ databases">
        <title>Genome public.</title>
        <authorList>
            <person name="Liu C."/>
            <person name="Sun Q."/>
        </authorList>
    </citation>
    <scope>NUCLEOTIDE SEQUENCE</scope>
    <source>
        <strain evidence="5">NSJ-12</strain>
    </source>
</reference>
<feature type="coiled-coil region" evidence="2">
    <location>
        <begin position="1302"/>
        <end position="1455"/>
    </location>
</feature>
<comment type="caution">
    <text evidence="5">The sequence shown here is derived from an EMBL/GenBank/DDBJ whole genome shotgun (WGS) entry which is preliminary data.</text>
</comment>
<protein>
    <submittedName>
        <fullName evidence="5">Phage tail tape measure protein</fullName>
    </submittedName>
</protein>
<evidence type="ECO:0000313" key="6">
    <source>
        <dbReference type="Proteomes" id="UP000655830"/>
    </source>
</evidence>
<accession>A0A926IA50</accession>
<keyword evidence="1" id="KW-1188">Viral release from host cell</keyword>
<evidence type="ECO:0000256" key="1">
    <source>
        <dbReference type="ARBA" id="ARBA00022612"/>
    </source>
</evidence>
<evidence type="ECO:0000259" key="4">
    <source>
        <dbReference type="Pfam" id="PF10145"/>
    </source>
</evidence>
<evidence type="ECO:0000256" key="2">
    <source>
        <dbReference type="SAM" id="Coils"/>
    </source>
</evidence>